<protein>
    <submittedName>
        <fullName evidence="1">Uncharacterized protein</fullName>
    </submittedName>
</protein>
<feature type="non-terminal residue" evidence="1">
    <location>
        <position position="58"/>
    </location>
</feature>
<proteinExistence type="predicted"/>
<dbReference type="AlphaFoldDB" id="A0A382ZQ86"/>
<gene>
    <name evidence="1" type="ORF">METZ01_LOCUS450089</name>
</gene>
<organism evidence="1">
    <name type="scientific">marine metagenome</name>
    <dbReference type="NCBI Taxonomy" id="408172"/>
    <lineage>
        <taxon>unclassified sequences</taxon>
        <taxon>metagenomes</taxon>
        <taxon>ecological metagenomes</taxon>
    </lineage>
</organism>
<name>A0A382ZQ86_9ZZZZ</name>
<evidence type="ECO:0000313" key="1">
    <source>
        <dbReference type="EMBL" id="SVD97235.1"/>
    </source>
</evidence>
<dbReference type="EMBL" id="UINC01185500">
    <property type="protein sequence ID" value="SVD97235.1"/>
    <property type="molecule type" value="Genomic_DNA"/>
</dbReference>
<sequence>MLEFIVQLAVNKAIKVKPSVGGWGLFLLRLSFQCTGEWRENFTICRSYGYGLSIPDSF</sequence>
<reference evidence="1" key="1">
    <citation type="submission" date="2018-05" db="EMBL/GenBank/DDBJ databases">
        <authorList>
            <person name="Lanie J.A."/>
            <person name="Ng W.-L."/>
            <person name="Kazmierczak K.M."/>
            <person name="Andrzejewski T.M."/>
            <person name="Davidsen T.M."/>
            <person name="Wayne K.J."/>
            <person name="Tettelin H."/>
            <person name="Glass J.I."/>
            <person name="Rusch D."/>
            <person name="Podicherti R."/>
            <person name="Tsui H.-C.T."/>
            <person name="Winkler M.E."/>
        </authorList>
    </citation>
    <scope>NUCLEOTIDE SEQUENCE</scope>
</reference>
<accession>A0A382ZQ86</accession>